<comment type="caution">
    <text evidence="1">The sequence shown here is derived from an EMBL/GenBank/DDBJ whole genome shotgun (WGS) entry which is preliminary data.</text>
</comment>
<reference evidence="1 2" key="1">
    <citation type="submission" date="2019-05" db="EMBL/GenBank/DDBJ databases">
        <title>Emergence of the Ug99 lineage of the wheat stem rust pathogen through somatic hybridization.</title>
        <authorList>
            <person name="Li F."/>
            <person name="Upadhyaya N.M."/>
            <person name="Sperschneider J."/>
            <person name="Matny O."/>
            <person name="Nguyen-Phuc H."/>
            <person name="Mago R."/>
            <person name="Raley C."/>
            <person name="Miller M.E."/>
            <person name="Silverstein K.A.T."/>
            <person name="Henningsen E."/>
            <person name="Hirsch C.D."/>
            <person name="Visser B."/>
            <person name="Pretorius Z.A."/>
            <person name="Steffenson B.J."/>
            <person name="Schwessinger B."/>
            <person name="Dodds P.N."/>
            <person name="Figueroa M."/>
        </authorList>
    </citation>
    <scope>NUCLEOTIDE SEQUENCE [LARGE SCALE GENOMIC DNA]</scope>
    <source>
        <strain evidence="1">21-0</strain>
    </source>
</reference>
<keyword evidence="2" id="KW-1185">Reference proteome</keyword>
<accession>A0A5B0NTV1</accession>
<name>A0A5B0NTV1_PUCGR</name>
<evidence type="ECO:0000313" key="2">
    <source>
        <dbReference type="Proteomes" id="UP000324748"/>
    </source>
</evidence>
<protein>
    <submittedName>
        <fullName evidence="1">Uncharacterized protein</fullName>
    </submittedName>
</protein>
<dbReference type="AlphaFoldDB" id="A0A5B0NTV1"/>
<evidence type="ECO:0000313" key="1">
    <source>
        <dbReference type="EMBL" id="KAA1092651.1"/>
    </source>
</evidence>
<proteinExistence type="predicted"/>
<organism evidence="1 2">
    <name type="scientific">Puccinia graminis f. sp. tritici</name>
    <dbReference type="NCBI Taxonomy" id="56615"/>
    <lineage>
        <taxon>Eukaryota</taxon>
        <taxon>Fungi</taxon>
        <taxon>Dikarya</taxon>
        <taxon>Basidiomycota</taxon>
        <taxon>Pucciniomycotina</taxon>
        <taxon>Pucciniomycetes</taxon>
        <taxon>Pucciniales</taxon>
        <taxon>Pucciniaceae</taxon>
        <taxon>Puccinia</taxon>
    </lineage>
</organism>
<dbReference type="EMBL" id="VSWC01000080">
    <property type="protein sequence ID" value="KAA1092651.1"/>
    <property type="molecule type" value="Genomic_DNA"/>
</dbReference>
<sequence>MASANLPSFSATEFDKSPPSAYASNLTCFIADQPILALLLRFTKSWPQSASLPKKARQLKKLVTSPWNYSGYPSSPSSIDHQRNSNVPVSIYIWWN</sequence>
<dbReference type="Proteomes" id="UP000324748">
    <property type="component" value="Unassembled WGS sequence"/>
</dbReference>
<gene>
    <name evidence="1" type="ORF">PGT21_009842</name>
</gene>